<proteinExistence type="predicted"/>
<dbReference type="AlphaFoldDB" id="A0A8S9GLH6"/>
<dbReference type="Proteomes" id="UP000712281">
    <property type="component" value="Unassembled WGS sequence"/>
</dbReference>
<organism evidence="1">
    <name type="scientific">Brassica cretica</name>
    <name type="common">Mustard</name>
    <dbReference type="NCBI Taxonomy" id="69181"/>
    <lineage>
        <taxon>Eukaryota</taxon>
        <taxon>Viridiplantae</taxon>
        <taxon>Streptophyta</taxon>
        <taxon>Embryophyta</taxon>
        <taxon>Tracheophyta</taxon>
        <taxon>Spermatophyta</taxon>
        <taxon>Magnoliopsida</taxon>
        <taxon>eudicotyledons</taxon>
        <taxon>Gunneridae</taxon>
        <taxon>Pentapetalae</taxon>
        <taxon>rosids</taxon>
        <taxon>malvids</taxon>
        <taxon>Brassicales</taxon>
        <taxon>Brassicaceae</taxon>
        <taxon>Brassiceae</taxon>
        <taxon>Brassica</taxon>
    </lineage>
</organism>
<name>A0A8S9GLH6_BRACR</name>
<accession>A0A8S9GLH6</accession>
<protein>
    <submittedName>
        <fullName evidence="1">Uncharacterized protein</fullName>
    </submittedName>
</protein>
<comment type="caution">
    <text evidence="1">The sequence shown here is derived from an EMBL/GenBank/DDBJ whole genome shotgun (WGS) entry which is preliminary data.</text>
</comment>
<dbReference type="EMBL" id="QGKY02001925">
    <property type="protein sequence ID" value="KAF2546419.1"/>
    <property type="molecule type" value="Genomic_DNA"/>
</dbReference>
<gene>
    <name evidence="2" type="ORF">F2Q68_00016268</name>
    <name evidence="1" type="ORF">F2Q70_00022267</name>
</gene>
<dbReference type="EMBL" id="QGKW02001940">
    <property type="protein sequence ID" value="KAF2560161.1"/>
    <property type="molecule type" value="Genomic_DNA"/>
</dbReference>
<evidence type="ECO:0000313" key="2">
    <source>
        <dbReference type="EMBL" id="KAF2560161.1"/>
    </source>
</evidence>
<evidence type="ECO:0000313" key="1">
    <source>
        <dbReference type="EMBL" id="KAF2546419.1"/>
    </source>
</evidence>
<sequence>MKAVICLTANRIIALSSDRITVVVINRCLRLGRNVKARIAVCWQRESLIRRTAVDLFSGFVVDRWMNGNVDRWWSPTVDRS</sequence>
<reference evidence="1" key="1">
    <citation type="submission" date="2019-12" db="EMBL/GenBank/DDBJ databases">
        <title>Genome sequencing and annotation of Brassica cretica.</title>
        <authorList>
            <person name="Studholme D.J."/>
            <person name="Sarris P.F."/>
        </authorList>
    </citation>
    <scope>NUCLEOTIDE SEQUENCE</scope>
    <source>
        <strain evidence="2">PFS-001/15</strain>
        <strain evidence="1">PFS-102/07</strain>
        <tissue evidence="1">Leaf</tissue>
    </source>
</reference>